<dbReference type="GO" id="GO:0008270">
    <property type="term" value="F:zinc ion binding"/>
    <property type="evidence" value="ECO:0007669"/>
    <property type="project" value="UniProtKB-UniRule"/>
</dbReference>
<dbReference type="GO" id="GO:0051499">
    <property type="term" value="F:D-aminoacyl-tRNA deacylase activity"/>
    <property type="evidence" value="ECO:0007669"/>
    <property type="project" value="UniProtKB-UniRule"/>
</dbReference>
<dbReference type="Gene3D" id="3.40.630.50">
    <property type="entry name" value="AF0625-like"/>
    <property type="match status" value="1"/>
</dbReference>
<dbReference type="SUPFAM" id="SSF142535">
    <property type="entry name" value="AF0625-like"/>
    <property type="match status" value="1"/>
</dbReference>
<evidence type="ECO:0000256" key="4">
    <source>
        <dbReference type="HAMAP-Rule" id="MF_00562"/>
    </source>
</evidence>
<protein>
    <recommendedName>
        <fullName evidence="4">D-aminoacyl-tRNA deacylase</fullName>
        <ecNumber evidence="4">3.1.1.96</ecNumber>
    </recommendedName>
</protein>
<dbReference type="InterPro" id="IPR007508">
    <property type="entry name" value="DtdA"/>
</dbReference>
<gene>
    <name evidence="4" type="primary">dtdA</name>
    <name evidence="5" type="ORF">FAD_1715</name>
</gene>
<dbReference type="PANTHER" id="PTHR34667">
    <property type="entry name" value="D-AMINOACYL-TRNA DEACYLASE"/>
    <property type="match status" value="1"/>
</dbReference>
<keyword evidence="2 4" id="KW-0378">Hydrolase</keyword>
<dbReference type="EMBL" id="CP015363">
    <property type="protein sequence ID" value="ARD85555.1"/>
    <property type="molecule type" value="Genomic_DNA"/>
</dbReference>
<dbReference type="AlphaFoldDB" id="A0A1V0N638"/>
<comment type="catalytic activity">
    <reaction evidence="4">
        <text>glycyl-tRNA(Ala) + H2O = tRNA(Ala) + glycine + H(+)</text>
        <dbReference type="Rhea" id="RHEA:53744"/>
        <dbReference type="Rhea" id="RHEA-COMP:9657"/>
        <dbReference type="Rhea" id="RHEA-COMP:13640"/>
        <dbReference type="ChEBI" id="CHEBI:15377"/>
        <dbReference type="ChEBI" id="CHEBI:15378"/>
        <dbReference type="ChEBI" id="CHEBI:57305"/>
        <dbReference type="ChEBI" id="CHEBI:78442"/>
        <dbReference type="ChEBI" id="CHEBI:78522"/>
        <dbReference type="EC" id="3.1.1.96"/>
    </reaction>
</comment>
<evidence type="ECO:0000256" key="1">
    <source>
        <dbReference type="ARBA" id="ARBA00022723"/>
    </source>
</evidence>
<dbReference type="OrthoDB" id="9863at2157"/>
<accession>A0A1V0N638</accession>
<reference evidence="5 6" key="1">
    <citation type="submission" date="2011-10" db="EMBL/GenBank/DDBJ databases">
        <title>Metabolic and evolutionary patterns in the extreme acidophile Ferroplasma acidiphilum.</title>
        <authorList>
            <person name="Golyshina O.V."/>
            <person name="Kozyavkin S.A."/>
            <person name="Tatusov R.L."/>
            <person name="Slesarev A.I."/>
            <person name="Golyshin P.N."/>
        </authorList>
    </citation>
    <scope>NUCLEOTIDE SEQUENCE [LARGE SCALE GENOMIC DNA]</scope>
    <source>
        <strain evidence="6">Y</strain>
    </source>
</reference>
<evidence type="ECO:0000313" key="5">
    <source>
        <dbReference type="EMBL" id="ARD85555.1"/>
    </source>
</evidence>
<dbReference type="STRING" id="74969.FAD_1715"/>
<dbReference type="GeneID" id="31677206"/>
<name>A0A1V0N638_9ARCH</name>
<dbReference type="RefSeq" id="WP_155951152.1">
    <property type="nucleotide sequence ID" value="NZ_CP015363.1"/>
</dbReference>
<dbReference type="Pfam" id="PF04414">
    <property type="entry name" value="tRNA_deacylase"/>
    <property type="match status" value="1"/>
</dbReference>
<comment type="similarity">
    <text evidence="4">Belongs to the DtdA deacylase family.</text>
</comment>
<evidence type="ECO:0000256" key="3">
    <source>
        <dbReference type="ARBA" id="ARBA00022833"/>
    </source>
</evidence>
<keyword evidence="1 4" id="KW-0479">Metal-binding</keyword>
<evidence type="ECO:0000313" key="6">
    <source>
        <dbReference type="Proteomes" id="UP000192050"/>
    </source>
</evidence>
<comment type="subunit">
    <text evidence="4">Monomer.</text>
</comment>
<dbReference type="Proteomes" id="UP000192050">
    <property type="component" value="Chromosome"/>
</dbReference>
<dbReference type="InterPro" id="IPR018033">
    <property type="entry name" value="Deacylase_DtdA_archaea"/>
</dbReference>
<evidence type="ECO:0000256" key="2">
    <source>
        <dbReference type="ARBA" id="ARBA00022801"/>
    </source>
</evidence>
<dbReference type="EC" id="3.1.1.96" evidence="4"/>
<comment type="cofactor">
    <cofactor evidence="4">
        <name>Zn(2+)</name>
        <dbReference type="ChEBI" id="CHEBI:29105"/>
    </cofactor>
    <text evidence="4">Binds 2 Zn(2+) ions per subunit.</text>
</comment>
<comment type="catalytic activity">
    <reaction evidence="4">
        <text>a D-aminoacyl-tRNA + H2O = a tRNA + a D-alpha-amino acid + H(+)</text>
        <dbReference type="Rhea" id="RHEA:13953"/>
        <dbReference type="Rhea" id="RHEA-COMP:10123"/>
        <dbReference type="Rhea" id="RHEA-COMP:10124"/>
        <dbReference type="ChEBI" id="CHEBI:15377"/>
        <dbReference type="ChEBI" id="CHEBI:15378"/>
        <dbReference type="ChEBI" id="CHEBI:59871"/>
        <dbReference type="ChEBI" id="CHEBI:78442"/>
        <dbReference type="ChEBI" id="CHEBI:79333"/>
        <dbReference type="EC" id="3.1.1.96"/>
    </reaction>
</comment>
<dbReference type="GO" id="GO:0106026">
    <property type="term" value="F:Gly-tRNA(Ala) deacylase activity"/>
    <property type="evidence" value="ECO:0007669"/>
    <property type="project" value="RHEA"/>
</dbReference>
<dbReference type="PIRSF" id="PIRSF016210">
    <property type="entry name" value="UCP016210"/>
    <property type="match status" value="1"/>
</dbReference>
<proteinExistence type="inferred from homology"/>
<dbReference type="KEGG" id="fai:FAD_1715"/>
<dbReference type="HAMAP" id="MF_00562">
    <property type="entry name" value="Deacylase_DtdA"/>
    <property type="match status" value="1"/>
</dbReference>
<comment type="function">
    <text evidence="4">D-aminoacyl-tRNA deacylase with broad substrate specificity. By recycling D-aminoacyl-tRNA to D-amino acids and free tRNA molecules, this enzyme counteracts the toxicity associated with the formation of D-aminoacyl-tRNA entities in vivo.</text>
</comment>
<dbReference type="Gene3D" id="3.40.50.10700">
    <property type="entry name" value="AF0625-like"/>
    <property type="match status" value="1"/>
</dbReference>
<keyword evidence="3 4" id="KW-0862">Zinc</keyword>
<organism evidence="5 6">
    <name type="scientific">Ferroplasma acidiphilum</name>
    <dbReference type="NCBI Taxonomy" id="74969"/>
    <lineage>
        <taxon>Archaea</taxon>
        <taxon>Methanobacteriati</taxon>
        <taxon>Thermoplasmatota</taxon>
        <taxon>Thermoplasmata</taxon>
        <taxon>Thermoplasmatales</taxon>
        <taxon>Ferroplasmaceae</taxon>
        <taxon>Ferroplasma</taxon>
    </lineage>
</organism>
<dbReference type="GO" id="GO:0019478">
    <property type="term" value="P:D-amino acid catabolic process"/>
    <property type="evidence" value="ECO:0007669"/>
    <property type="project" value="UniProtKB-UniRule"/>
</dbReference>
<sequence>MILLIASRKDGASMEMASRLLELFKFDKLDANRYTYKNYELKFIDNLHIYQNMEDLEEEVEKVVFLSKHSSKADIKSLTVHPIGNFRKAELGGLDNVIVPSDPLGMSASLRYIKNNYSGDHFEITFEATHHGPYMEKPAYFIEIGTTENEWKQEGIADLMARAIMEGVEKDYGNYVGVGGGHYAPKLSSYFFSNDINIGHIIPKYVHEIISEDEIENAVLKTMNCKGFLMDAHGTKGRVKDMIAGIADKHSLEVLKI</sequence>
<keyword evidence="6" id="KW-1185">Reference proteome</keyword>
<dbReference type="NCBIfam" id="NF003072">
    <property type="entry name" value="PRK03995.1-4"/>
    <property type="match status" value="1"/>
</dbReference>
<dbReference type="PANTHER" id="PTHR34667:SF1">
    <property type="entry name" value="D-AMINOACYL-TRNA DEACYLASE"/>
    <property type="match status" value="1"/>
</dbReference>